<keyword evidence="1 2" id="KW-0732">Signal</keyword>
<dbReference type="RefSeq" id="WP_106136886.1">
    <property type="nucleotide sequence ID" value="NZ_PVTE01000004.1"/>
</dbReference>
<dbReference type="InterPro" id="IPR003715">
    <property type="entry name" value="Poly_export_N"/>
</dbReference>
<evidence type="ECO:0000313" key="4">
    <source>
        <dbReference type="EMBL" id="PRY43021.1"/>
    </source>
</evidence>
<protein>
    <submittedName>
        <fullName evidence="4">Polysaccharide export outer membrane protein</fullName>
    </submittedName>
</protein>
<evidence type="ECO:0000259" key="3">
    <source>
        <dbReference type="Pfam" id="PF02563"/>
    </source>
</evidence>
<feature type="chain" id="PRO_5015455838" evidence="2">
    <location>
        <begin position="30"/>
        <end position="272"/>
    </location>
</feature>
<evidence type="ECO:0000256" key="2">
    <source>
        <dbReference type="SAM" id="SignalP"/>
    </source>
</evidence>
<dbReference type="Proteomes" id="UP000238375">
    <property type="component" value="Unassembled WGS sequence"/>
</dbReference>
<evidence type="ECO:0000313" key="5">
    <source>
        <dbReference type="Proteomes" id="UP000238375"/>
    </source>
</evidence>
<sequence length="272" mass="30042">MKQRITQNCTFLLRFILLASIACQLTSCASTKELSYFQNGQNATDLVSATARYTPTIQPGDILSIQISSLNPEASTFFNPYTSFAVADRASQPMAANSTSPLQPVSGYMVDADGAVELPVIGKLSVKGLTVAQIRERVREPLREYLKEPTVNVRNLTFRISVMGEVARPSLFTVPNEQLTLLEALSLAGDVTIFGRRTDVLVIREENGQRKFGHVDLTRRDLFSSPYYYLHPNDVVYVEPSKVRAATADRTMQVAPIAISALSFLAIIATRF</sequence>
<dbReference type="Pfam" id="PF02563">
    <property type="entry name" value="Poly_export"/>
    <property type="match status" value="1"/>
</dbReference>
<organism evidence="4 5">
    <name type="scientific">Spirosoma oryzae</name>
    <dbReference type="NCBI Taxonomy" id="1469603"/>
    <lineage>
        <taxon>Bacteria</taxon>
        <taxon>Pseudomonadati</taxon>
        <taxon>Bacteroidota</taxon>
        <taxon>Cytophagia</taxon>
        <taxon>Cytophagales</taxon>
        <taxon>Cytophagaceae</taxon>
        <taxon>Spirosoma</taxon>
    </lineage>
</organism>
<feature type="signal peptide" evidence="2">
    <location>
        <begin position="1"/>
        <end position="29"/>
    </location>
</feature>
<keyword evidence="5" id="KW-1185">Reference proteome</keyword>
<feature type="domain" description="Polysaccharide export protein N-terminal" evidence="3">
    <location>
        <begin position="52"/>
        <end position="154"/>
    </location>
</feature>
<dbReference type="EMBL" id="PVTE01000004">
    <property type="protein sequence ID" value="PRY43021.1"/>
    <property type="molecule type" value="Genomic_DNA"/>
</dbReference>
<evidence type="ECO:0000256" key="1">
    <source>
        <dbReference type="ARBA" id="ARBA00022729"/>
    </source>
</evidence>
<dbReference type="AlphaFoldDB" id="A0A2T0TBJ5"/>
<comment type="caution">
    <text evidence="4">The sequence shown here is derived from an EMBL/GenBank/DDBJ whole genome shotgun (WGS) entry which is preliminary data.</text>
</comment>
<dbReference type="GO" id="GO:0015159">
    <property type="term" value="F:polysaccharide transmembrane transporter activity"/>
    <property type="evidence" value="ECO:0007669"/>
    <property type="project" value="InterPro"/>
</dbReference>
<reference evidence="4 5" key="1">
    <citation type="submission" date="2018-03" db="EMBL/GenBank/DDBJ databases">
        <title>Genomic Encyclopedia of Archaeal and Bacterial Type Strains, Phase II (KMG-II): from individual species to whole genera.</title>
        <authorList>
            <person name="Goeker M."/>
        </authorList>
    </citation>
    <scope>NUCLEOTIDE SEQUENCE [LARGE SCALE GENOMIC DNA]</scope>
    <source>
        <strain evidence="4 5">DSM 28354</strain>
    </source>
</reference>
<dbReference type="Gene3D" id="3.30.1950.10">
    <property type="entry name" value="wza like domain"/>
    <property type="match status" value="1"/>
</dbReference>
<dbReference type="Gene3D" id="3.10.560.10">
    <property type="entry name" value="Outer membrane lipoprotein wza domain like"/>
    <property type="match status" value="1"/>
</dbReference>
<dbReference type="PANTHER" id="PTHR33619">
    <property type="entry name" value="POLYSACCHARIDE EXPORT PROTEIN GFCE-RELATED"/>
    <property type="match status" value="1"/>
</dbReference>
<name>A0A2T0TBJ5_9BACT</name>
<gene>
    <name evidence="4" type="ORF">CLV58_104152</name>
</gene>
<dbReference type="PANTHER" id="PTHR33619:SF3">
    <property type="entry name" value="POLYSACCHARIDE EXPORT PROTEIN GFCE-RELATED"/>
    <property type="match status" value="1"/>
</dbReference>
<proteinExistence type="predicted"/>
<accession>A0A2T0TBJ5</accession>
<dbReference type="OrthoDB" id="662756at2"/>
<dbReference type="InterPro" id="IPR049712">
    <property type="entry name" value="Poly_export"/>
</dbReference>